<dbReference type="EMBL" id="JAPMSZ010000001">
    <property type="protein sequence ID" value="KAJ5114925.1"/>
    <property type="molecule type" value="Genomic_DNA"/>
</dbReference>
<dbReference type="GO" id="GO:0008194">
    <property type="term" value="F:UDP-glycosyltransferase activity"/>
    <property type="evidence" value="ECO:0007669"/>
    <property type="project" value="InterPro"/>
</dbReference>
<dbReference type="PANTHER" id="PTHR48050">
    <property type="entry name" value="STEROL 3-BETA-GLUCOSYLTRANSFERASE"/>
    <property type="match status" value="1"/>
</dbReference>
<feature type="domain" description="Erythromycin biosynthesis protein CIII-like C-terminal" evidence="2">
    <location>
        <begin position="347"/>
        <end position="448"/>
    </location>
</feature>
<dbReference type="SUPFAM" id="SSF53756">
    <property type="entry name" value="UDP-Glycosyltransferase/glycogen phosphorylase"/>
    <property type="match status" value="1"/>
</dbReference>
<sequence length="474" mass="53086">MSSPEQDIVFFTNSEHGQSNVALAVAGEFLRRGEFRVHIASFSALAPRVQSLNENTNYSSSAIFHTIPGPSLADIVLRDNVDLCHKPGLLGAIDGFRKMNTSILAYKPSEYIQNYRKCLEILQELRPDVVVVDPVFHIALDACRVFHAHTVILWPVPVKDVVITIQPNAGIFWKFPMTGSGYPFPIPWTLIPANIFLMFRLILDLGLGKPLRELLRFRKEADIQHPFPLTQPYQKDYLHLTPAFPKMDFPLYIPDNVISCGPILRECPSFSTSDPSLSAWLNKPTILISLGSHFQATESGAVEMTTGLGQVFEKYPAMQILWKLRYNWESSAKLRSLLGPLVDAGTLRVVEWLEPNIISVLNSGHIVAFVHHGGANSFFEACKAGVPQVVLPQWLDTYDCAARVEWLGIGLYGSRSMAPSLNAVEFSETLLTIIQKEEIRAKARKIADLCATTEGRVLAHDRIVQYAQRNRHED</sequence>
<dbReference type="InterPro" id="IPR050426">
    <property type="entry name" value="Glycosyltransferase_28"/>
</dbReference>
<protein>
    <recommendedName>
        <fullName evidence="2">Erythromycin biosynthesis protein CIII-like C-terminal domain-containing protein</fullName>
    </recommendedName>
</protein>
<dbReference type="Gene3D" id="3.40.50.2000">
    <property type="entry name" value="Glycogen Phosphorylase B"/>
    <property type="match status" value="2"/>
</dbReference>
<dbReference type="Proteomes" id="UP001141434">
    <property type="component" value="Unassembled WGS sequence"/>
</dbReference>
<dbReference type="CDD" id="cd03784">
    <property type="entry name" value="GT1_Gtf-like"/>
    <property type="match status" value="1"/>
</dbReference>
<dbReference type="Pfam" id="PF06722">
    <property type="entry name" value="EryCIII-like_C"/>
    <property type="match status" value="1"/>
</dbReference>
<dbReference type="GO" id="GO:0016758">
    <property type="term" value="F:hexosyltransferase activity"/>
    <property type="evidence" value="ECO:0007669"/>
    <property type="project" value="UniProtKB-ARBA"/>
</dbReference>
<proteinExistence type="predicted"/>
<dbReference type="RefSeq" id="XP_056516117.1">
    <property type="nucleotide sequence ID" value="XM_056651267.1"/>
</dbReference>
<evidence type="ECO:0000259" key="2">
    <source>
        <dbReference type="Pfam" id="PF06722"/>
    </source>
</evidence>
<evidence type="ECO:0000313" key="4">
    <source>
        <dbReference type="Proteomes" id="UP001141434"/>
    </source>
</evidence>
<dbReference type="OrthoDB" id="5835829at2759"/>
<dbReference type="AlphaFoldDB" id="A0A9W9GA21"/>
<accession>A0A9W9GA21</accession>
<dbReference type="InterPro" id="IPR010610">
    <property type="entry name" value="EryCIII-like_C"/>
</dbReference>
<comment type="caution">
    <text evidence="3">The sequence shown here is derived from an EMBL/GenBank/DDBJ whole genome shotgun (WGS) entry which is preliminary data.</text>
</comment>
<evidence type="ECO:0000256" key="1">
    <source>
        <dbReference type="ARBA" id="ARBA00022679"/>
    </source>
</evidence>
<organism evidence="3 4">
    <name type="scientific">Penicillium alfredii</name>
    <dbReference type="NCBI Taxonomy" id="1506179"/>
    <lineage>
        <taxon>Eukaryota</taxon>
        <taxon>Fungi</taxon>
        <taxon>Dikarya</taxon>
        <taxon>Ascomycota</taxon>
        <taxon>Pezizomycotina</taxon>
        <taxon>Eurotiomycetes</taxon>
        <taxon>Eurotiomycetidae</taxon>
        <taxon>Eurotiales</taxon>
        <taxon>Aspergillaceae</taxon>
        <taxon>Penicillium</taxon>
    </lineage>
</organism>
<reference evidence="3" key="1">
    <citation type="submission" date="2022-11" db="EMBL/GenBank/DDBJ databases">
        <authorList>
            <person name="Petersen C."/>
        </authorList>
    </citation>
    <scope>NUCLEOTIDE SEQUENCE</scope>
    <source>
        <strain evidence="3">IBT 34128</strain>
    </source>
</reference>
<dbReference type="PANTHER" id="PTHR48050:SF13">
    <property type="entry name" value="STEROL 3-BETA-GLUCOSYLTRANSFERASE UGT80A2"/>
    <property type="match status" value="1"/>
</dbReference>
<gene>
    <name evidence="3" type="ORF">NUU61_000684</name>
</gene>
<dbReference type="GeneID" id="81390435"/>
<keyword evidence="1" id="KW-0808">Transferase</keyword>
<dbReference type="InterPro" id="IPR002213">
    <property type="entry name" value="UDP_glucos_trans"/>
</dbReference>
<name>A0A9W9GA21_9EURO</name>
<keyword evidence="4" id="KW-1185">Reference proteome</keyword>
<reference evidence="3" key="2">
    <citation type="journal article" date="2023" name="IMA Fungus">
        <title>Comparative genomic study of the Penicillium genus elucidates a diverse pangenome and 15 lateral gene transfer events.</title>
        <authorList>
            <person name="Petersen C."/>
            <person name="Sorensen T."/>
            <person name="Nielsen M.R."/>
            <person name="Sondergaard T.E."/>
            <person name="Sorensen J.L."/>
            <person name="Fitzpatrick D.A."/>
            <person name="Frisvad J.C."/>
            <person name="Nielsen K.L."/>
        </authorList>
    </citation>
    <scope>NUCLEOTIDE SEQUENCE</scope>
    <source>
        <strain evidence="3">IBT 34128</strain>
    </source>
</reference>
<evidence type="ECO:0000313" key="3">
    <source>
        <dbReference type="EMBL" id="KAJ5114925.1"/>
    </source>
</evidence>